<feature type="chain" id="PRO_5046095873" description="Lipoprotein" evidence="1">
    <location>
        <begin position="24"/>
        <end position="163"/>
    </location>
</feature>
<accession>A0ABZ2IAZ4</accession>
<evidence type="ECO:0000313" key="2">
    <source>
        <dbReference type="EMBL" id="WWT53484.1"/>
    </source>
</evidence>
<proteinExistence type="predicted"/>
<dbReference type="PROSITE" id="PS51257">
    <property type="entry name" value="PROKAR_LIPOPROTEIN"/>
    <property type="match status" value="1"/>
</dbReference>
<dbReference type="EMBL" id="CP146369">
    <property type="protein sequence ID" value="WWT53484.1"/>
    <property type="molecule type" value="Genomic_DNA"/>
</dbReference>
<keyword evidence="3" id="KW-1185">Reference proteome</keyword>
<protein>
    <recommendedName>
        <fullName evidence="4">Lipoprotein</fullName>
    </recommendedName>
</protein>
<keyword evidence="1" id="KW-0732">Signal</keyword>
<evidence type="ECO:0008006" key="4">
    <source>
        <dbReference type="Google" id="ProtNLM"/>
    </source>
</evidence>
<dbReference type="Proteomes" id="UP001363460">
    <property type="component" value="Chromosome"/>
</dbReference>
<gene>
    <name evidence="2" type="ORF">V8J38_09410</name>
</gene>
<evidence type="ECO:0000313" key="3">
    <source>
        <dbReference type="Proteomes" id="UP001363460"/>
    </source>
</evidence>
<sequence length="163" mass="16869">MRLSLISVAVAALTLAACNQPEAAPPAETPAAPVEIAPAPTDAAVSDWSALNAQVGKYPNETKLLEDSAITADLKTLLGAKFDVLATNMQTQAPLQKDGAVLFTSGNKQHEGGVNAAYLLIDPAAKALEVGLWEGGKLTTYKTPGSNIAKPKDVQTMISNAES</sequence>
<dbReference type="RefSeq" id="WP_338575250.1">
    <property type="nucleotide sequence ID" value="NZ_CP146369.1"/>
</dbReference>
<evidence type="ECO:0000256" key="1">
    <source>
        <dbReference type="SAM" id="SignalP"/>
    </source>
</evidence>
<feature type="signal peptide" evidence="1">
    <location>
        <begin position="1"/>
        <end position="23"/>
    </location>
</feature>
<reference evidence="2 3" key="1">
    <citation type="submission" date="2024-02" db="EMBL/GenBank/DDBJ databases">
        <title>Distribution and functional of Brevundimonas-related endobacteria within Verticillium dahliae.</title>
        <authorList>
            <person name="Zeng H."/>
        </authorList>
    </citation>
    <scope>NUCLEOTIDE SEQUENCE [LARGE SCALE GENOMIC DNA]</scope>
    <source>
        <strain evidence="2 3">TRM 44200</strain>
    </source>
</reference>
<organism evidence="2 3">
    <name type="scientific">Brevundimonas olei</name>
    <dbReference type="NCBI Taxonomy" id="657642"/>
    <lineage>
        <taxon>Bacteria</taxon>
        <taxon>Pseudomonadati</taxon>
        <taxon>Pseudomonadota</taxon>
        <taxon>Alphaproteobacteria</taxon>
        <taxon>Caulobacterales</taxon>
        <taxon>Caulobacteraceae</taxon>
        <taxon>Brevundimonas</taxon>
    </lineage>
</organism>
<name>A0ABZ2IAZ4_9CAUL</name>